<keyword evidence="3" id="KW-1185">Reference proteome</keyword>
<dbReference type="EMBL" id="SIRS01000005">
    <property type="protein sequence ID" value="TBN14391.1"/>
    <property type="molecule type" value="Genomic_DNA"/>
</dbReference>
<dbReference type="Proteomes" id="UP000292372">
    <property type="component" value="Unassembled WGS sequence"/>
</dbReference>
<gene>
    <name evidence="2" type="ORF">EYD46_12515</name>
</gene>
<evidence type="ECO:0000313" key="2">
    <source>
        <dbReference type="EMBL" id="TBN14391.1"/>
    </source>
</evidence>
<comment type="caution">
    <text evidence="2">The sequence shown here is derived from an EMBL/GenBank/DDBJ whole genome shotgun (WGS) entry which is preliminary data.</text>
</comment>
<accession>A0A4Q9FKP8</accession>
<organism evidence="2 3">
    <name type="scientific">Hyunsoonleella pacifica</name>
    <dbReference type="NCBI Taxonomy" id="1080224"/>
    <lineage>
        <taxon>Bacteria</taxon>
        <taxon>Pseudomonadati</taxon>
        <taxon>Bacteroidota</taxon>
        <taxon>Flavobacteriia</taxon>
        <taxon>Flavobacteriales</taxon>
        <taxon>Flavobacteriaceae</taxon>
    </lineage>
</organism>
<reference evidence="2 3" key="1">
    <citation type="journal article" date="2015" name="Int. J. Syst. Evol. Microbiol.">
        <title>Hyunsoonleella pacifica sp. nov., isolated from seawater of South Pacific Gyre.</title>
        <authorList>
            <person name="Gao X."/>
            <person name="Zhang Z."/>
            <person name="Dai X."/>
            <person name="Zhang X.H."/>
        </authorList>
    </citation>
    <scope>NUCLEOTIDE SEQUENCE [LARGE SCALE GENOMIC DNA]</scope>
    <source>
        <strain evidence="2 3">SW033</strain>
    </source>
</reference>
<evidence type="ECO:0000256" key="1">
    <source>
        <dbReference type="SAM" id="Phobius"/>
    </source>
</evidence>
<keyword evidence="1" id="KW-0812">Transmembrane</keyword>
<dbReference type="AlphaFoldDB" id="A0A4Q9FKP8"/>
<dbReference type="OrthoDB" id="1444837at2"/>
<evidence type="ECO:0000313" key="3">
    <source>
        <dbReference type="Proteomes" id="UP000292372"/>
    </source>
</evidence>
<sequence length="119" mass="13652">MNIMWITLLSLAGVYYVYVLGVLLSKKKDNKIKDDKNDAYLQINNKFVNDSLSEHEKTDLETILSQVDEVENNSELLEVFKKGSTSEKNKYSLTHEKNEKFKIIRSEDSANKKDSDSGT</sequence>
<protein>
    <submittedName>
        <fullName evidence="2">Uncharacterized protein</fullName>
    </submittedName>
</protein>
<keyword evidence="1" id="KW-1133">Transmembrane helix</keyword>
<proteinExistence type="predicted"/>
<name>A0A4Q9FKP8_9FLAO</name>
<feature type="transmembrane region" description="Helical" evidence="1">
    <location>
        <begin position="6"/>
        <end position="24"/>
    </location>
</feature>
<keyword evidence="1" id="KW-0472">Membrane</keyword>